<dbReference type="RefSeq" id="WP_161926155.1">
    <property type="nucleotide sequence ID" value="NZ_BJOU01000001.1"/>
</dbReference>
<feature type="transmembrane region" description="Helical" evidence="1">
    <location>
        <begin position="182"/>
        <end position="202"/>
    </location>
</feature>
<feature type="transmembrane region" description="Helical" evidence="1">
    <location>
        <begin position="156"/>
        <end position="176"/>
    </location>
</feature>
<keyword evidence="1" id="KW-0472">Membrane</keyword>
<proteinExistence type="predicted"/>
<keyword evidence="3" id="KW-1185">Reference proteome</keyword>
<organism evidence="2 3">
    <name type="scientific">Gordonia crocea</name>
    <dbReference type="NCBI Taxonomy" id="589162"/>
    <lineage>
        <taxon>Bacteria</taxon>
        <taxon>Bacillati</taxon>
        <taxon>Actinomycetota</taxon>
        <taxon>Actinomycetes</taxon>
        <taxon>Mycobacteriales</taxon>
        <taxon>Gordoniaceae</taxon>
        <taxon>Gordonia</taxon>
    </lineage>
</organism>
<keyword evidence="1" id="KW-0812">Transmembrane</keyword>
<evidence type="ECO:0000256" key="1">
    <source>
        <dbReference type="SAM" id="Phobius"/>
    </source>
</evidence>
<evidence type="ECO:0000313" key="2">
    <source>
        <dbReference type="EMBL" id="GED96727.1"/>
    </source>
</evidence>
<name>A0A7M3SVQ3_9ACTN</name>
<dbReference type="EMBL" id="BJOU01000001">
    <property type="protein sequence ID" value="GED96727.1"/>
    <property type="molecule type" value="Genomic_DNA"/>
</dbReference>
<dbReference type="OrthoDB" id="4411497at2"/>
<keyword evidence="1" id="KW-1133">Transmembrane helix</keyword>
<feature type="transmembrane region" description="Helical" evidence="1">
    <location>
        <begin position="109"/>
        <end position="135"/>
    </location>
</feature>
<reference evidence="3" key="1">
    <citation type="submission" date="2019-06" db="EMBL/GenBank/DDBJ databases">
        <title>Gordonia isolated from sludge of a wastewater treatment plant.</title>
        <authorList>
            <person name="Tamura T."/>
            <person name="Aoyama K."/>
            <person name="Kang Y."/>
            <person name="Saito S."/>
            <person name="Akiyama N."/>
            <person name="Yazawa K."/>
            <person name="Gonoi T."/>
            <person name="Mikami Y."/>
        </authorList>
    </citation>
    <scope>NUCLEOTIDE SEQUENCE [LARGE SCALE GENOMIC DNA]</scope>
    <source>
        <strain evidence="3">NBRC 107697</strain>
    </source>
</reference>
<sequence length="262" mass="27431">MTALVSAVATEATRIGGRRSPWWFVTVPLAIAIPLFITYAVAVISERFATIGLDSIQVGTAESNNSVYWVINLGVLILAVGAAHAHASANRGSTADYERYLFGSSSTMIFARVLYYGALAAAAVLAMVVLLMTTLPRLFPVVYGGVSLGSAAGIRFCWAVPLFAFCAVALGVGLAALTNSGVTTIALMLLWAGLIEDAIALIRDLARLQQYMPFLNGIYGTGQAIVLTPPWGPNGALLYFAAIAAAFVGAGIAATAIRRARD</sequence>
<comment type="caution">
    <text evidence="2">The sequence shown here is derived from an EMBL/GenBank/DDBJ whole genome shotgun (WGS) entry which is preliminary data.</text>
</comment>
<feature type="transmembrane region" description="Helical" evidence="1">
    <location>
        <begin position="237"/>
        <end position="257"/>
    </location>
</feature>
<gene>
    <name evidence="2" type="ORF">nbrc107697_07660</name>
</gene>
<dbReference type="AlphaFoldDB" id="A0A7M3SVQ3"/>
<dbReference type="Proteomes" id="UP000444980">
    <property type="component" value="Unassembled WGS sequence"/>
</dbReference>
<accession>A0A7M3SVQ3</accession>
<feature type="transmembrane region" description="Helical" evidence="1">
    <location>
        <begin position="66"/>
        <end position="89"/>
    </location>
</feature>
<feature type="transmembrane region" description="Helical" evidence="1">
    <location>
        <begin position="22"/>
        <end position="45"/>
    </location>
</feature>
<protein>
    <submittedName>
        <fullName evidence="2">ABC transporter</fullName>
    </submittedName>
</protein>
<evidence type="ECO:0000313" key="3">
    <source>
        <dbReference type="Proteomes" id="UP000444980"/>
    </source>
</evidence>